<dbReference type="PANTHER" id="PTHR42852">
    <property type="entry name" value="THIOL:DISULFIDE INTERCHANGE PROTEIN DSBE"/>
    <property type="match status" value="1"/>
</dbReference>
<keyword evidence="4" id="KW-0472">Membrane</keyword>
<reference evidence="6 7" key="1">
    <citation type="submission" date="2014-05" db="EMBL/GenBank/DDBJ databases">
        <title>Draft Genome Sequence of Nitratireductor basaltis Strain UMTGB225, A Marine Bacterium Isolated from Green Barrel Tunicate.</title>
        <authorList>
            <person name="Gan H.Y."/>
        </authorList>
    </citation>
    <scope>NUCLEOTIDE SEQUENCE [LARGE SCALE GENOMIC DNA]</scope>
    <source>
        <strain evidence="6 7">UMTGB225</strain>
    </source>
</reference>
<evidence type="ECO:0000313" key="7">
    <source>
        <dbReference type="Proteomes" id="UP000053675"/>
    </source>
</evidence>
<dbReference type="InterPro" id="IPR050553">
    <property type="entry name" value="Thioredoxin_ResA/DsbE_sf"/>
</dbReference>
<protein>
    <submittedName>
        <fullName evidence="6">Redoxin</fullName>
    </submittedName>
</protein>
<keyword evidence="3" id="KW-0676">Redox-active center</keyword>
<dbReference type="Proteomes" id="UP000053675">
    <property type="component" value="Unassembled WGS sequence"/>
</dbReference>
<gene>
    <name evidence="6" type="ORF">EL18_03200</name>
</gene>
<feature type="transmembrane region" description="Helical" evidence="4">
    <location>
        <begin position="12"/>
        <end position="33"/>
    </location>
</feature>
<evidence type="ECO:0000259" key="5">
    <source>
        <dbReference type="PROSITE" id="PS51352"/>
    </source>
</evidence>
<keyword evidence="4" id="KW-1133">Transmembrane helix</keyword>
<dbReference type="PROSITE" id="PS51352">
    <property type="entry name" value="THIOREDOXIN_2"/>
    <property type="match status" value="1"/>
</dbReference>
<comment type="caution">
    <text evidence="6">The sequence shown here is derived from an EMBL/GenBank/DDBJ whole genome shotgun (WGS) entry which is preliminary data.</text>
</comment>
<dbReference type="InterPro" id="IPR013740">
    <property type="entry name" value="Redoxin"/>
</dbReference>
<feature type="domain" description="Thioredoxin" evidence="5">
    <location>
        <begin position="73"/>
        <end position="219"/>
    </location>
</feature>
<dbReference type="GO" id="GO:0017004">
    <property type="term" value="P:cytochrome complex assembly"/>
    <property type="evidence" value="ECO:0007669"/>
    <property type="project" value="UniProtKB-KW"/>
</dbReference>
<keyword evidence="7" id="KW-1185">Reference proteome</keyword>
<dbReference type="InterPro" id="IPR017937">
    <property type="entry name" value="Thioredoxin_CS"/>
</dbReference>
<dbReference type="SUPFAM" id="SSF52833">
    <property type="entry name" value="Thioredoxin-like"/>
    <property type="match status" value="1"/>
</dbReference>
<dbReference type="AlphaFoldDB" id="A0A084U7K8"/>
<dbReference type="EMBL" id="JMQM01000002">
    <property type="protein sequence ID" value="KFB08944.1"/>
    <property type="molecule type" value="Genomic_DNA"/>
</dbReference>
<dbReference type="Gene3D" id="3.40.30.10">
    <property type="entry name" value="Glutaredoxin"/>
    <property type="match status" value="1"/>
</dbReference>
<dbReference type="Pfam" id="PF08534">
    <property type="entry name" value="Redoxin"/>
    <property type="match status" value="1"/>
</dbReference>
<name>A0A084U7K8_9HYPH</name>
<dbReference type="NCBIfam" id="NF047696">
    <property type="entry name" value="ThlDiSintTplARhiz"/>
    <property type="match status" value="1"/>
</dbReference>
<dbReference type="InterPro" id="IPR013766">
    <property type="entry name" value="Thioredoxin_domain"/>
</dbReference>
<dbReference type="eggNOG" id="COG0526">
    <property type="taxonomic scope" value="Bacteria"/>
</dbReference>
<dbReference type="RefSeq" id="WP_036486549.1">
    <property type="nucleotide sequence ID" value="NZ_JMQM01000002.1"/>
</dbReference>
<dbReference type="PANTHER" id="PTHR42852:SF13">
    <property type="entry name" value="PROTEIN DIPZ"/>
    <property type="match status" value="1"/>
</dbReference>
<keyword evidence="4" id="KW-0812">Transmembrane</keyword>
<dbReference type="GO" id="GO:0030313">
    <property type="term" value="C:cell envelope"/>
    <property type="evidence" value="ECO:0007669"/>
    <property type="project" value="UniProtKB-SubCell"/>
</dbReference>
<dbReference type="InterPro" id="IPR036249">
    <property type="entry name" value="Thioredoxin-like_sf"/>
</dbReference>
<evidence type="ECO:0000256" key="1">
    <source>
        <dbReference type="ARBA" id="ARBA00004196"/>
    </source>
</evidence>
<dbReference type="PATRIC" id="fig|472175.3.peg.3195"/>
<accession>A0A084U7K8</accession>
<dbReference type="GO" id="GO:0015036">
    <property type="term" value="F:disulfide oxidoreductase activity"/>
    <property type="evidence" value="ECO:0007669"/>
    <property type="project" value="UniProtKB-ARBA"/>
</dbReference>
<comment type="subcellular location">
    <subcellularLocation>
        <location evidence="1">Cell envelope</location>
    </subcellularLocation>
</comment>
<dbReference type="CDD" id="cd02966">
    <property type="entry name" value="TlpA_like_family"/>
    <property type="match status" value="1"/>
</dbReference>
<dbReference type="OrthoDB" id="9799347at2"/>
<evidence type="ECO:0000313" key="6">
    <source>
        <dbReference type="EMBL" id="KFB08944.1"/>
    </source>
</evidence>
<sequence length="222" mass="23393">MSNTKLNLPAIRLVVLAALAGVVAGIIAVYVMGEANGNQSAANGTGPVCAAKAPRAAGLKEYAVGDVAAMLPSDTPQSVRDLTFEGPAGKQTSIADMSGKVLLVNLWATWCAPCREEMPALDVLQKDMGSDQFEVVAISVDRGDIDKPKNFLDEIGIEALNFYRDNSMGVFNDLKRKGIGLGLPVTVLVDEDGCAIAQMNGPAEWASEDAKALIRHALQPPE</sequence>
<evidence type="ECO:0000256" key="4">
    <source>
        <dbReference type="SAM" id="Phobius"/>
    </source>
</evidence>
<organism evidence="6 7">
    <name type="scientific">Nitratireductor basaltis</name>
    <dbReference type="NCBI Taxonomy" id="472175"/>
    <lineage>
        <taxon>Bacteria</taxon>
        <taxon>Pseudomonadati</taxon>
        <taxon>Pseudomonadota</taxon>
        <taxon>Alphaproteobacteria</taxon>
        <taxon>Hyphomicrobiales</taxon>
        <taxon>Phyllobacteriaceae</taxon>
        <taxon>Nitratireductor</taxon>
    </lineage>
</organism>
<dbReference type="STRING" id="472175.EL18_03200"/>
<keyword evidence="2" id="KW-0201">Cytochrome c-type biogenesis</keyword>
<evidence type="ECO:0000256" key="2">
    <source>
        <dbReference type="ARBA" id="ARBA00022748"/>
    </source>
</evidence>
<evidence type="ECO:0000256" key="3">
    <source>
        <dbReference type="ARBA" id="ARBA00023284"/>
    </source>
</evidence>
<proteinExistence type="predicted"/>
<dbReference type="PROSITE" id="PS00194">
    <property type="entry name" value="THIOREDOXIN_1"/>
    <property type="match status" value="1"/>
</dbReference>